<gene>
    <name evidence="3" type="ORF">PCAL00307_LOCUS18493</name>
    <name evidence="4" type="ORF">PECAL_4P03450</name>
</gene>
<evidence type="ECO:0000313" key="4">
    <source>
        <dbReference type="EMBL" id="CAH0373166.1"/>
    </source>
</evidence>
<sequence>MDEATKAGYGVLLMRQALPKSEFYARTTANIRAGLQEPAPGPADTIPFGVLGRGPTRKPLDLAKDAHVAALAARLDSLHGATAQAAARGMPRSDGLDEATLALYAKLTQLLDADPIGKIEALRTEQRQAVAEAKAARAQGAQVLKRAEQMELRLDRMESTISQTVTDAIQAQVSTRIDAIASELKTVPGAVSRMESELNAAKGTIGGLVDDVKALKDDKEKMLDAAKSMEAAALLAAPREDSLRAEVAMLAERIEELRTASNGVDVLQAVENLRTELRPPEAPQPTRSDSPPTSRLSRQSAFDASVASSQRTQIQRHDAAPSEASSHVGASADLGAHTLGASAQVSDASQDLVRMDSVSAHASVEAELKSPLADAISRAAADRRKDARPIFLQDTPAKDAESTGPPAWMCDSSLEGGGSLISGTPRAGSDSSRETPPIPEEEAGLD</sequence>
<feature type="region of interest" description="Disordered" evidence="2">
    <location>
        <begin position="274"/>
        <end position="328"/>
    </location>
</feature>
<keyword evidence="5" id="KW-1185">Reference proteome</keyword>
<evidence type="ECO:0000313" key="5">
    <source>
        <dbReference type="Proteomes" id="UP000789595"/>
    </source>
</evidence>
<feature type="compositionally biased region" description="Polar residues" evidence="2">
    <location>
        <begin position="285"/>
        <end position="313"/>
    </location>
</feature>
<proteinExistence type="predicted"/>
<feature type="region of interest" description="Disordered" evidence="2">
    <location>
        <begin position="387"/>
        <end position="446"/>
    </location>
</feature>
<evidence type="ECO:0000256" key="1">
    <source>
        <dbReference type="SAM" id="Coils"/>
    </source>
</evidence>
<dbReference type="Proteomes" id="UP000789595">
    <property type="component" value="Unassembled WGS sequence"/>
</dbReference>
<dbReference type="AlphaFoldDB" id="A0A7S4EC00"/>
<reference evidence="3" key="1">
    <citation type="submission" date="2021-01" db="EMBL/GenBank/DDBJ databases">
        <authorList>
            <person name="Corre E."/>
            <person name="Pelletier E."/>
            <person name="Niang G."/>
            <person name="Scheremetjew M."/>
            <person name="Finn R."/>
            <person name="Kale V."/>
            <person name="Holt S."/>
            <person name="Cochrane G."/>
            <person name="Meng A."/>
            <person name="Brown T."/>
            <person name="Cohen L."/>
        </authorList>
    </citation>
    <scope>NUCLEOTIDE SEQUENCE</scope>
    <source>
        <strain evidence="3">CCMP1756</strain>
    </source>
</reference>
<evidence type="ECO:0000313" key="3">
    <source>
        <dbReference type="EMBL" id="CAE0703046.1"/>
    </source>
</evidence>
<protein>
    <submittedName>
        <fullName evidence="3">Uncharacterized protein</fullName>
    </submittedName>
</protein>
<evidence type="ECO:0000256" key="2">
    <source>
        <dbReference type="SAM" id="MobiDB-lite"/>
    </source>
</evidence>
<name>A0A7S4EC00_9STRA</name>
<reference evidence="4" key="2">
    <citation type="submission" date="2021-11" db="EMBL/GenBank/DDBJ databases">
        <authorList>
            <consortium name="Genoscope - CEA"/>
            <person name="William W."/>
        </authorList>
    </citation>
    <scope>NUCLEOTIDE SEQUENCE</scope>
</reference>
<organism evidence="3">
    <name type="scientific">Pelagomonas calceolata</name>
    <dbReference type="NCBI Taxonomy" id="35677"/>
    <lineage>
        <taxon>Eukaryota</taxon>
        <taxon>Sar</taxon>
        <taxon>Stramenopiles</taxon>
        <taxon>Ochrophyta</taxon>
        <taxon>Pelagophyceae</taxon>
        <taxon>Pelagomonadales</taxon>
        <taxon>Pelagomonadaceae</taxon>
        <taxon>Pelagomonas</taxon>
    </lineage>
</organism>
<dbReference type="EMBL" id="HBIW01021469">
    <property type="protein sequence ID" value="CAE0703046.1"/>
    <property type="molecule type" value="Transcribed_RNA"/>
</dbReference>
<keyword evidence="1" id="KW-0175">Coiled coil</keyword>
<dbReference type="EMBL" id="CAKKNE010000004">
    <property type="protein sequence ID" value="CAH0373166.1"/>
    <property type="molecule type" value="Genomic_DNA"/>
</dbReference>
<dbReference type="OrthoDB" id="411451at2759"/>
<accession>A0A7S4EC00</accession>
<feature type="coiled-coil region" evidence="1">
    <location>
        <begin position="212"/>
        <end position="260"/>
    </location>
</feature>